<comment type="similarity">
    <text evidence="6">Belongs to the bacterial ring-hydroxylating dioxygenase ferredoxin component family.</text>
</comment>
<name>A0A967F128_9PROT</name>
<evidence type="ECO:0000313" key="8">
    <source>
        <dbReference type="EMBL" id="NIA71074.1"/>
    </source>
</evidence>
<evidence type="ECO:0000313" key="9">
    <source>
        <dbReference type="Proteomes" id="UP000761264"/>
    </source>
</evidence>
<evidence type="ECO:0000256" key="4">
    <source>
        <dbReference type="ARBA" id="ARBA00023014"/>
    </source>
</evidence>
<evidence type="ECO:0000256" key="3">
    <source>
        <dbReference type="ARBA" id="ARBA00023004"/>
    </source>
</evidence>
<sequence>MTALAAVPSSGTRLHIGPLQPLLEKGRQIVKAEGKQIAVFASDKGVFACNNRCPHEGYPLMEGKLSQGADGGGCILTCNWHNWKFDLEGGETLVGGDKLRRYPVEIIDGEVWLDITDPPAEERRAAALESLRRSFRRHEYDRMAREISRLQAAGGDPLDALRGALDWTAAHFEFGTTHAHAGAPDWLALRDELAESDPEKLVPLLEVVGHLAWDCLREPAYPFSEGSRPYDAAALVAAIEAEDEAAAIALLRGALADGLGYRELEEPLAEAALAHYQDFGHSLIYVYKTGQLIERLGPASAEPLLLSLVRSLVYASREDLIPEFRAYGGALVRWDGKGAAPVAAEDLRRLSVPKVLERVLASSADRKALFDALLGAAAADFLQFDLTVQAATDGSVSHNVNWLDFTHAVTFSNAVRVLCSRHPRLWPQGLLQIACFIGRNAGYVDCALDASPWQVDDSAAFFDRSMRGLFDHAQPEYIVSVHLVKLLTAAREEIAADPAAPWVPPLLAAVNRFLHEPLKRKHTRRTAQQALSFVAAEG</sequence>
<dbReference type="PROSITE" id="PS51296">
    <property type="entry name" value="RIESKE"/>
    <property type="match status" value="1"/>
</dbReference>
<organism evidence="8 9">
    <name type="scientific">Pelagibius litoralis</name>
    <dbReference type="NCBI Taxonomy" id="374515"/>
    <lineage>
        <taxon>Bacteria</taxon>
        <taxon>Pseudomonadati</taxon>
        <taxon>Pseudomonadota</taxon>
        <taxon>Alphaproteobacteria</taxon>
        <taxon>Rhodospirillales</taxon>
        <taxon>Rhodovibrionaceae</taxon>
        <taxon>Pelagibius</taxon>
    </lineage>
</organism>
<keyword evidence="3" id="KW-0408">Iron</keyword>
<dbReference type="EMBL" id="JAAQPH010000018">
    <property type="protein sequence ID" value="NIA71074.1"/>
    <property type="molecule type" value="Genomic_DNA"/>
</dbReference>
<protein>
    <submittedName>
        <fullName evidence="8">Rieske 2Fe-2S domain-containing protein</fullName>
    </submittedName>
</protein>
<keyword evidence="2" id="KW-0479">Metal-binding</keyword>
<evidence type="ECO:0000259" key="7">
    <source>
        <dbReference type="PROSITE" id="PS51296"/>
    </source>
</evidence>
<gene>
    <name evidence="8" type="ORF">HBA54_20960</name>
</gene>
<keyword evidence="1" id="KW-0001">2Fe-2S</keyword>
<evidence type="ECO:0000256" key="6">
    <source>
        <dbReference type="ARBA" id="ARBA00038001"/>
    </source>
</evidence>
<feature type="domain" description="Rieske" evidence="7">
    <location>
        <begin position="14"/>
        <end position="113"/>
    </location>
</feature>
<dbReference type="PANTHER" id="PTHR21496:SF0">
    <property type="entry name" value="RIESKE DOMAIN-CONTAINING PROTEIN"/>
    <property type="match status" value="1"/>
</dbReference>
<dbReference type="RefSeq" id="WP_167228320.1">
    <property type="nucleotide sequence ID" value="NZ_JAAQPH010000018.1"/>
</dbReference>
<dbReference type="Gene3D" id="2.102.10.10">
    <property type="entry name" value="Rieske [2Fe-2S] iron-sulphur domain"/>
    <property type="match status" value="1"/>
</dbReference>
<dbReference type="AlphaFoldDB" id="A0A967F128"/>
<dbReference type="GO" id="GO:0046872">
    <property type="term" value="F:metal ion binding"/>
    <property type="evidence" value="ECO:0007669"/>
    <property type="project" value="UniProtKB-KW"/>
</dbReference>
<keyword evidence="4" id="KW-0411">Iron-sulfur</keyword>
<comment type="caution">
    <text evidence="8">The sequence shown here is derived from an EMBL/GenBank/DDBJ whole genome shotgun (WGS) entry which is preliminary data.</text>
</comment>
<dbReference type="Proteomes" id="UP000761264">
    <property type="component" value="Unassembled WGS sequence"/>
</dbReference>
<comment type="cofactor">
    <cofactor evidence="5">
        <name>[2Fe-2S] cluster</name>
        <dbReference type="ChEBI" id="CHEBI:190135"/>
    </cofactor>
</comment>
<keyword evidence="9" id="KW-1185">Reference proteome</keyword>
<dbReference type="InterPro" id="IPR036922">
    <property type="entry name" value="Rieske_2Fe-2S_sf"/>
</dbReference>
<dbReference type="InterPro" id="IPR017941">
    <property type="entry name" value="Rieske_2Fe-2S"/>
</dbReference>
<evidence type="ECO:0000256" key="2">
    <source>
        <dbReference type="ARBA" id="ARBA00022723"/>
    </source>
</evidence>
<dbReference type="PANTHER" id="PTHR21496">
    <property type="entry name" value="FERREDOXIN-RELATED"/>
    <property type="match status" value="1"/>
</dbReference>
<accession>A0A967F128</accession>
<proteinExistence type="inferred from homology"/>
<evidence type="ECO:0000256" key="5">
    <source>
        <dbReference type="ARBA" id="ARBA00034078"/>
    </source>
</evidence>
<dbReference type="GO" id="GO:0051537">
    <property type="term" value="F:2 iron, 2 sulfur cluster binding"/>
    <property type="evidence" value="ECO:0007669"/>
    <property type="project" value="UniProtKB-KW"/>
</dbReference>
<dbReference type="Pfam" id="PF00355">
    <property type="entry name" value="Rieske"/>
    <property type="match status" value="1"/>
</dbReference>
<reference evidence="8" key="1">
    <citation type="submission" date="2020-03" db="EMBL/GenBank/DDBJ databases">
        <title>Genome of Pelagibius litoralis DSM 21314T.</title>
        <authorList>
            <person name="Wang G."/>
        </authorList>
    </citation>
    <scope>NUCLEOTIDE SEQUENCE</scope>
    <source>
        <strain evidence="8">DSM 21314</strain>
    </source>
</reference>
<dbReference type="SUPFAM" id="SSF50022">
    <property type="entry name" value="ISP domain"/>
    <property type="match status" value="1"/>
</dbReference>
<evidence type="ECO:0000256" key="1">
    <source>
        <dbReference type="ARBA" id="ARBA00022714"/>
    </source>
</evidence>